<feature type="transmembrane region" description="Helical" evidence="9">
    <location>
        <begin position="175"/>
        <end position="194"/>
    </location>
</feature>
<dbReference type="PANTHER" id="PTHR42718">
    <property type="entry name" value="MAJOR FACILITATOR SUPERFAMILY MULTIDRUG TRANSPORTER MFSC"/>
    <property type="match status" value="1"/>
</dbReference>
<feature type="region of interest" description="Disordered" evidence="8">
    <location>
        <begin position="466"/>
        <end position="551"/>
    </location>
</feature>
<dbReference type="PANTHER" id="PTHR42718:SF42">
    <property type="entry name" value="EXPORT PROTEIN"/>
    <property type="match status" value="1"/>
</dbReference>
<evidence type="ECO:0000256" key="7">
    <source>
        <dbReference type="ARBA" id="ARBA00023136"/>
    </source>
</evidence>
<dbReference type="GO" id="GO:0005886">
    <property type="term" value="C:plasma membrane"/>
    <property type="evidence" value="ECO:0007669"/>
    <property type="project" value="UniProtKB-SubCell"/>
</dbReference>
<proteinExistence type="inferred from homology"/>
<dbReference type="InterPro" id="IPR004638">
    <property type="entry name" value="EmrB-like"/>
</dbReference>
<feature type="transmembrane region" description="Helical" evidence="9">
    <location>
        <begin position="27"/>
        <end position="45"/>
    </location>
</feature>
<dbReference type="EMBL" id="JANAFB010000025">
    <property type="protein sequence ID" value="MCP3426421.1"/>
    <property type="molecule type" value="Genomic_DNA"/>
</dbReference>
<dbReference type="Pfam" id="PF07690">
    <property type="entry name" value="MFS_1"/>
    <property type="match status" value="1"/>
</dbReference>
<dbReference type="Gene3D" id="1.20.1250.20">
    <property type="entry name" value="MFS general substrate transporter like domains"/>
    <property type="match status" value="1"/>
</dbReference>
<comment type="caution">
    <text evidence="11">The sequence shown here is derived from an EMBL/GenBank/DDBJ whole genome shotgun (WGS) entry which is preliminary data.</text>
</comment>
<evidence type="ECO:0000256" key="4">
    <source>
        <dbReference type="ARBA" id="ARBA00022475"/>
    </source>
</evidence>
<evidence type="ECO:0000259" key="10">
    <source>
        <dbReference type="PROSITE" id="PS50850"/>
    </source>
</evidence>
<feature type="domain" description="Major facilitator superfamily (MFS) profile" evidence="10">
    <location>
        <begin position="1"/>
        <end position="463"/>
    </location>
</feature>
<feature type="compositionally biased region" description="Low complexity" evidence="8">
    <location>
        <begin position="476"/>
        <end position="485"/>
    </location>
</feature>
<evidence type="ECO:0000256" key="8">
    <source>
        <dbReference type="SAM" id="MobiDB-lite"/>
    </source>
</evidence>
<evidence type="ECO:0000256" key="2">
    <source>
        <dbReference type="ARBA" id="ARBA00008537"/>
    </source>
</evidence>
<gene>
    <name evidence="11" type="ORF">NBM05_10510</name>
</gene>
<keyword evidence="3" id="KW-0813">Transport</keyword>
<feature type="transmembrane region" description="Helical" evidence="9">
    <location>
        <begin position="379"/>
        <end position="399"/>
    </location>
</feature>
<dbReference type="PROSITE" id="PS50850">
    <property type="entry name" value="MFS"/>
    <property type="match status" value="1"/>
</dbReference>
<dbReference type="InterPro" id="IPR020846">
    <property type="entry name" value="MFS_dom"/>
</dbReference>
<organism evidence="11 12">
    <name type="scientific">Rothia santali</name>
    <dbReference type="NCBI Taxonomy" id="2949643"/>
    <lineage>
        <taxon>Bacteria</taxon>
        <taxon>Bacillati</taxon>
        <taxon>Actinomycetota</taxon>
        <taxon>Actinomycetes</taxon>
        <taxon>Micrococcales</taxon>
        <taxon>Micrococcaceae</taxon>
        <taxon>Rothia</taxon>
    </lineage>
</organism>
<evidence type="ECO:0000256" key="5">
    <source>
        <dbReference type="ARBA" id="ARBA00022692"/>
    </source>
</evidence>
<comment type="subcellular location">
    <subcellularLocation>
        <location evidence="1">Cell membrane</location>
        <topology evidence="1">Multi-pass membrane protein</topology>
    </subcellularLocation>
</comment>
<reference evidence="11" key="1">
    <citation type="submission" date="2022-06" db="EMBL/GenBank/DDBJ databases">
        <title>Rothia sp. isolated from sandalwood seedling.</title>
        <authorList>
            <person name="Tuikhar N."/>
            <person name="Kirdat K."/>
            <person name="Thorat V."/>
            <person name="Swetha P."/>
            <person name="Padma S."/>
            <person name="Sundararaj R."/>
            <person name="Yadav A."/>
        </authorList>
    </citation>
    <scope>NUCLEOTIDE SEQUENCE</scope>
    <source>
        <strain evidence="11">AR01</strain>
    </source>
</reference>
<keyword evidence="6 9" id="KW-1133">Transmembrane helix</keyword>
<keyword evidence="4" id="KW-1003">Cell membrane</keyword>
<dbReference type="PRINTS" id="PR01036">
    <property type="entry name" value="TCRTETB"/>
</dbReference>
<evidence type="ECO:0000313" key="11">
    <source>
        <dbReference type="EMBL" id="MCP3426421.1"/>
    </source>
</evidence>
<feature type="transmembrane region" description="Helical" evidence="9">
    <location>
        <begin position="145"/>
        <end position="163"/>
    </location>
</feature>
<protein>
    <submittedName>
        <fullName evidence="11">DHA2 family efflux MFS transporter permease subunit</fullName>
    </submittedName>
</protein>
<keyword evidence="12" id="KW-1185">Reference proteome</keyword>
<sequence>MILVDTTIVSTAMPAIMRSFGADINQVVWVTSAYLLAYAVPLLITGRLGDRFGPRNLYLLGLTVFTLASLWCGFAPSIEVLIIARILQGLGAAVMTPQTMAVITRLFPPDRRGPAMGVWGAVAGVATLVGPIAGGLLVDNLGWEWIFFVNIPVGVFAFVRAWQKVPALSRHAHRIDVVSVLLSALGMFGIIFGIQEGHGHAWGAIWGPVTVVQIIVAGVVLMIAFVVWQRLTPSEPLIPLGLFSDRNFSLGNAAISMVGLMVTSFALPFMIYLQLVRGLSPTQAALMLAPMAVVSGVLAPFVGKRLTAVNAPWVAVLGTTLNSLGLVGYFLLLRPETPIGLILIPSFVMGVGGACMWAPISVTTTRHLDPARAGAGAGVYNTTRQIGAVFGSALIAMLMENRLAAQLPGMGGAAPVGEMTGGAQLPEALQEGFSTAMGQAILLPAAAGLAAALLALCFKRSRRAQAGGAAPGGAAEGDPAEAQGPGRREPRLRARAGGRRTERARSGRGRADPCGAVRSRAVRAQWSGPRRGAAAGTGRHRRTGTEPAPEA</sequence>
<keyword evidence="7 9" id="KW-0472">Membrane</keyword>
<feature type="transmembrane region" description="Helical" evidence="9">
    <location>
        <begin position="314"/>
        <end position="333"/>
    </location>
</feature>
<dbReference type="CDD" id="cd17503">
    <property type="entry name" value="MFS_LmrB_MDR_like"/>
    <property type="match status" value="1"/>
</dbReference>
<evidence type="ECO:0000256" key="1">
    <source>
        <dbReference type="ARBA" id="ARBA00004651"/>
    </source>
</evidence>
<evidence type="ECO:0000256" key="3">
    <source>
        <dbReference type="ARBA" id="ARBA00022448"/>
    </source>
</evidence>
<feature type="transmembrane region" description="Helical" evidence="9">
    <location>
        <begin position="206"/>
        <end position="228"/>
    </location>
</feature>
<accession>A0A9X2HIP4</accession>
<evidence type="ECO:0000313" key="12">
    <source>
        <dbReference type="Proteomes" id="UP001139502"/>
    </source>
</evidence>
<dbReference type="InterPro" id="IPR011701">
    <property type="entry name" value="MFS"/>
</dbReference>
<evidence type="ECO:0000256" key="9">
    <source>
        <dbReference type="SAM" id="Phobius"/>
    </source>
</evidence>
<keyword evidence="5 9" id="KW-0812">Transmembrane</keyword>
<feature type="transmembrane region" description="Helical" evidence="9">
    <location>
        <begin position="339"/>
        <end position="358"/>
    </location>
</feature>
<feature type="transmembrane region" description="Helical" evidence="9">
    <location>
        <begin position="284"/>
        <end position="302"/>
    </location>
</feature>
<dbReference type="GO" id="GO:0022857">
    <property type="term" value="F:transmembrane transporter activity"/>
    <property type="evidence" value="ECO:0007669"/>
    <property type="project" value="InterPro"/>
</dbReference>
<feature type="compositionally biased region" description="Basic and acidic residues" evidence="8">
    <location>
        <begin position="499"/>
        <end position="511"/>
    </location>
</feature>
<feature type="transmembrane region" description="Helical" evidence="9">
    <location>
        <begin position="115"/>
        <end position="133"/>
    </location>
</feature>
<dbReference type="SUPFAM" id="SSF103473">
    <property type="entry name" value="MFS general substrate transporter"/>
    <property type="match status" value="1"/>
</dbReference>
<dbReference type="RefSeq" id="WP_254167126.1">
    <property type="nucleotide sequence ID" value="NZ_JANAFB010000025.1"/>
</dbReference>
<evidence type="ECO:0000256" key="6">
    <source>
        <dbReference type="ARBA" id="ARBA00022989"/>
    </source>
</evidence>
<dbReference type="AlphaFoldDB" id="A0A9X2HIP4"/>
<name>A0A9X2HIP4_9MICC</name>
<feature type="transmembrane region" description="Helical" evidence="9">
    <location>
        <begin position="82"/>
        <end position="103"/>
    </location>
</feature>
<feature type="compositionally biased region" description="Low complexity" evidence="8">
    <location>
        <begin position="528"/>
        <end position="537"/>
    </location>
</feature>
<feature type="transmembrane region" description="Helical" evidence="9">
    <location>
        <begin position="436"/>
        <end position="458"/>
    </location>
</feature>
<dbReference type="FunFam" id="1.20.1720.10:FF:000021">
    <property type="entry name" value="Drug resistance transporter, EmrB/QacA subfamily"/>
    <property type="match status" value="1"/>
</dbReference>
<feature type="transmembrane region" description="Helical" evidence="9">
    <location>
        <begin position="249"/>
        <end position="272"/>
    </location>
</feature>
<dbReference type="Proteomes" id="UP001139502">
    <property type="component" value="Unassembled WGS sequence"/>
</dbReference>
<feature type="transmembrane region" description="Helical" evidence="9">
    <location>
        <begin position="57"/>
        <end position="76"/>
    </location>
</feature>
<dbReference type="InterPro" id="IPR036259">
    <property type="entry name" value="MFS_trans_sf"/>
</dbReference>
<comment type="similarity">
    <text evidence="2">Belongs to the major facilitator superfamily. EmrB family.</text>
</comment>
<dbReference type="NCBIfam" id="TIGR00711">
    <property type="entry name" value="efflux_EmrB"/>
    <property type="match status" value="1"/>
</dbReference>
<dbReference type="Gene3D" id="1.20.1720.10">
    <property type="entry name" value="Multidrug resistance protein D"/>
    <property type="match status" value="1"/>
</dbReference>